<gene>
    <name evidence="5" type="ORF">QO015_003212</name>
</gene>
<evidence type="ECO:0000256" key="3">
    <source>
        <dbReference type="SAM" id="SignalP"/>
    </source>
</evidence>
<comment type="subcellular location">
    <subcellularLocation>
        <location evidence="1">Periplasm</location>
    </subcellularLocation>
</comment>
<organism evidence="5 6">
    <name type="scientific">Kaistia geumhonensis</name>
    <dbReference type="NCBI Taxonomy" id="410839"/>
    <lineage>
        <taxon>Bacteria</taxon>
        <taxon>Pseudomonadati</taxon>
        <taxon>Pseudomonadota</taxon>
        <taxon>Alphaproteobacteria</taxon>
        <taxon>Hyphomicrobiales</taxon>
        <taxon>Kaistiaceae</taxon>
        <taxon>Kaistia</taxon>
    </lineage>
</organism>
<dbReference type="Proteomes" id="UP001223743">
    <property type="component" value="Unassembled WGS sequence"/>
</dbReference>
<dbReference type="Gene3D" id="3.40.190.10">
    <property type="entry name" value="Periplasmic binding protein-like II"/>
    <property type="match status" value="1"/>
</dbReference>
<dbReference type="InterPro" id="IPR000914">
    <property type="entry name" value="SBP_5_dom"/>
</dbReference>
<keyword evidence="6" id="KW-1185">Reference proteome</keyword>
<comment type="similarity">
    <text evidence="2">Belongs to the bacterial solute-binding protein 5 family.</text>
</comment>
<comment type="caution">
    <text evidence="5">The sequence shown here is derived from an EMBL/GenBank/DDBJ whole genome shotgun (WGS) entry which is preliminary data.</text>
</comment>
<dbReference type="InterPro" id="IPR039424">
    <property type="entry name" value="SBP_5"/>
</dbReference>
<proteinExistence type="inferred from homology"/>
<evidence type="ECO:0000259" key="4">
    <source>
        <dbReference type="Pfam" id="PF00496"/>
    </source>
</evidence>
<dbReference type="Gene3D" id="3.90.76.10">
    <property type="entry name" value="Dipeptide-binding Protein, Domain 1"/>
    <property type="match status" value="1"/>
</dbReference>
<evidence type="ECO:0000256" key="2">
    <source>
        <dbReference type="ARBA" id="ARBA00005695"/>
    </source>
</evidence>
<dbReference type="SUPFAM" id="SSF53850">
    <property type="entry name" value="Periplasmic binding protein-like II"/>
    <property type="match status" value="1"/>
</dbReference>
<keyword evidence="3" id="KW-0732">Signal</keyword>
<protein>
    <submittedName>
        <fullName evidence="5">Peptide/nickel transport system substrate-binding protein</fullName>
    </submittedName>
</protein>
<dbReference type="Gene3D" id="3.10.105.10">
    <property type="entry name" value="Dipeptide-binding Protein, Domain 3"/>
    <property type="match status" value="1"/>
</dbReference>
<evidence type="ECO:0000256" key="1">
    <source>
        <dbReference type="ARBA" id="ARBA00004418"/>
    </source>
</evidence>
<dbReference type="RefSeq" id="WP_266283026.1">
    <property type="nucleotide sequence ID" value="NZ_JAPKNF010000002.1"/>
</dbReference>
<feature type="domain" description="Solute-binding protein family 5" evidence="4">
    <location>
        <begin position="78"/>
        <end position="434"/>
    </location>
</feature>
<accession>A0ABU0M9G4</accession>
<sequence>MRSHMRFLPALIVALSGVSLPALVLPDLAFAAPSGTLVIAENETPENLDPANATNSTVDQLLIGVYDALVQFKAGATEPTPQLAKSWTISDDGLTYTFTLRDDVVFHDGSKLTAADVKFTIDRLKAAKANVLNDLALLSGAEVVDDHTVKLTLSAPFGPFVSALSRIYIVSKAAVEPHMGDDNGRQWLAVNEAGSGPYTITSYKPTEAVTLKAFDKYWGGWDGNHVAEVIFRYVSEPSTQLSLLKSGEVQIAPDVTVEDKLALKTTPGFVVDVGAAATPLYFDFNTASTGPTGNVKFREMLAKTFDRQLHLDQVLMGLGTLPDGPLPPTWPGHESGTEAAFDLDAAKKMVDENGWAGTTLTVRYLPAIQEEKSAVEQLQSNLSEIGITLNAEGMTWPAQAATLQKVETTSDINMIYSFPLFPDPHAVLNSSFNSALTGAKGGYNWAQYSNPEVDALLNEAASSSDQAKRAELYKKAQQLIGKDYPVITVSFPGSVVVLSDKVEGYKYNAAHHQTFNYMDIGLK</sequence>
<evidence type="ECO:0000313" key="5">
    <source>
        <dbReference type="EMBL" id="MDQ0517599.1"/>
    </source>
</evidence>
<dbReference type="Pfam" id="PF00496">
    <property type="entry name" value="SBP_bac_5"/>
    <property type="match status" value="1"/>
</dbReference>
<dbReference type="InterPro" id="IPR030678">
    <property type="entry name" value="Peptide/Ni-bd"/>
</dbReference>
<feature type="chain" id="PRO_5045331844" evidence="3">
    <location>
        <begin position="32"/>
        <end position="523"/>
    </location>
</feature>
<dbReference type="PIRSF" id="PIRSF002741">
    <property type="entry name" value="MppA"/>
    <property type="match status" value="1"/>
</dbReference>
<name>A0ABU0M9G4_9HYPH</name>
<feature type="signal peptide" evidence="3">
    <location>
        <begin position="1"/>
        <end position="31"/>
    </location>
</feature>
<dbReference type="PANTHER" id="PTHR30290">
    <property type="entry name" value="PERIPLASMIC BINDING COMPONENT OF ABC TRANSPORTER"/>
    <property type="match status" value="1"/>
</dbReference>
<dbReference type="EMBL" id="JAUSWJ010000001">
    <property type="protein sequence ID" value="MDQ0517599.1"/>
    <property type="molecule type" value="Genomic_DNA"/>
</dbReference>
<dbReference type="CDD" id="cd08512">
    <property type="entry name" value="PBP2_NikA_DppA_OppA_like_7"/>
    <property type="match status" value="1"/>
</dbReference>
<reference evidence="5 6" key="1">
    <citation type="submission" date="2023-07" db="EMBL/GenBank/DDBJ databases">
        <title>Genomic Encyclopedia of Type Strains, Phase IV (KMG-IV): sequencing the most valuable type-strain genomes for metagenomic binning, comparative biology and taxonomic classification.</title>
        <authorList>
            <person name="Goeker M."/>
        </authorList>
    </citation>
    <scope>NUCLEOTIDE SEQUENCE [LARGE SCALE GENOMIC DNA]</scope>
    <source>
        <strain evidence="5 6">B1-1</strain>
    </source>
</reference>
<evidence type="ECO:0000313" key="6">
    <source>
        <dbReference type="Proteomes" id="UP001223743"/>
    </source>
</evidence>